<dbReference type="AlphaFoldDB" id="A0AAW5B8W5"/>
<gene>
    <name evidence="2" type="ORF">K3T81_12865</name>
</gene>
<organism evidence="2 3">
    <name type="scientific">Oceanobacillus jordanicus</name>
    <dbReference type="NCBI Taxonomy" id="2867266"/>
    <lineage>
        <taxon>Bacteria</taxon>
        <taxon>Bacillati</taxon>
        <taxon>Bacillota</taxon>
        <taxon>Bacilli</taxon>
        <taxon>Bacillales</taxon>
        <taxon>Bacillaceae</taxon>
        <taxon>Oceanobacillus</taxon>
    </lineage>
</organism>
<evidence type="ECO:0000313" key="3">
    <source>
        <dbReference type="Proteomes" id="UP001199631"/>
    </source>
</evidence>
<keyword evidence="1" id="KW-0175">Coiled coil</keyword>
<sequence length="66" mass="7351">MTVGAQVKGCFSSIKNIEASLQTLANKTTAKESREAIEQVQQLISEVKDDLQNQVIQLSIEEPQYK</sequence>
<evidence type="ECO:0000256" key="1">
    <source>
        <dbReference type="SAM" id="Coils"/>
    </source>
</evidence>
<name>A0AAW5B8W5_9BACI</name>
<feature type="coiled-coil region" evidence="1">
    <location>
        <begin position="30"/>
        <end position="57"/>
    </location>
</feature>
<dbReference type="Proteomes" id="UP001199631">
    <property type="component" value="Unassembled WGS sequence"/>
</dbReference>
<reference evidence="2 3" key="1">
    <citation type="journal article" date="2022" name="Evol. Bioinform. Online">
        <title>Draft Genome Sequence of Oceanobacillus jordanicus Strain GSFE11, a Halotolerant Plant Growth-Promoting Bacterial Endophyte Isolated From the Jordan Valley.</title>
        <authorList>
            <person name="Alhindi T."/>
            <person name="Albdaiwi R."/>
        </authorList>
    </citation>
    <scope>NUCLEOTIDE SEQUENCE [LARGE SCALE GENOMIC DNA]</scope>
    <source>
        <strain evidence="2 3">GSFE11</strain>
    </source>
</reference>
<protein>
    <submittedName>
        <fullName evidence="2">DUF1657 domain-containing protein</fullName>
    </submittedName>
</protein>
<dbReference type="Pfam" id="PF07870">
    <property type="entry name" value="DUF1657"/>
    <property type="match status" value="1"/>
</dbReference>
<keyword evidence="3" id="KW-1185">Reference proteome</keyword>
<dbReference type="RefSeq" id="WP_238020458.1">
    <property type="nucleotide sequence ID" value="NZ_JAIFZM010000010.1"/>
</dbReference>
<evidence type="ECO:0000313" key="2">
    <source>
        <dbReference type="EMBL" id="MCG3420044.1"/>
    </source>
</evidence>
<dbReference type="InterPro" id="IPR012452">
    <property type="entry name" value="DUF1657"/>
</dbReference>
<dbReference type="EMBL" id="JAIFZM010000010">
    <property type="protein sequence ID" value="MCG3420044.1"/>
    <property type="molecule type" value="Genomic_DNA"/>
</dbReference>
<accession>A0AAW5B8W5</accession>
<proteinExistence type="predicted"/>
<comment type="caution">
    <text evidence="2">The sequence shown here is derived from an EMBL/GenBank/DDBJ whole genome shotgun (WGS) entry which is preliminary data.</text>
</comment>